<evidence type="ECO:0000313" key="10">
    <source>
        <dbReference type="Proteomes" id="UP001165082"/>
    </source>
</evidence>
<evidence type="ECO:0000256" key="6">
    <source>
        <dbReference type="ARBA" id="ARBA00022917"/>
    </source>
</evidence>
<dbReference type="EMBL" id="BRXZ01001164">
    <property type="protein sequence ID" value="GMH64102.1"/>
    <property type="molecule type" value="Genomic_DNA"/>
</dbReference>
<accession>A0A9W7A725</accession>
<dbReference type="OrthoDB" id="331763at2759"/>
<keyword evidence="3" id="KW-0489">Methyltransferase</keyword>
<comment type="similarity">
    <text evidence="2">Belongs to the methyltransferase superfamily.</text>
</comment>
<evidence type="ECO:0000256" key="5">
    <source>
        <dbReference type="ARBA" id="ARBA00022768"/>
    </source>
</evidence>
<organism evidence="9 10">
    <name type="scientific">Triparma retinervis</name>
    <dbReference type="NCBI Taxonomy" id="2557542"/>
    <lineage>
        <taxon>Eukaryota</taxon>
        <taxon>Sar</taxon>
        <taxon>Stramenopiles</taxon>
        <taxon>Ochrophyta</taxon>
        <taxon>Bolidophyceae</taxon>
        <taxon>Parmales</taxon>
        <taxon>Triparmaceae</taxon>
        <taxon>Triparma</taxon>
    </lineage>
</organism>
<name>A0A9W7A725_9STRA</name>
<protein>
    <recommendedName>
        <fullName evidence="8">Translation elongation factor EF1B beta/delta subunit guanine nucleotide exchange domain-containing protein</fullName>
    </recommendedName>
</protein>
<keyword evidence="4" id="KW-0808">Transferase</keyword>
<evidence type="ECO:0000256" key="4">
    <source>
        <dbReference type="ARBA" id="ARBA00022679"/>
    </source>
</evidence>
<dbReference type="SUPFAM" id="SSF54984">
    <property type="entry name" value="eEF-1beta-like"/>
    <property type="match status" value="1"/>
</dbReference>
<evidence type="ECO:0000256" key="2">
    <source>
        <dbReference type="ARBA" id="ARBA00008361"/>
    </source>
</evidence>
<evidence type="ECO:0000313" key="9">
    <source>
        <dbReference type="EMBL" id="GMH64102.1"/>
    </source>
</evidence>
<dbReference type="Pfam" id="PF00736">
    <property type="entry name" value="EF1_GNE"/>
    <property type="match status" value="1"/>
</dbReference>
<sequence length="385" mass="42084">MSSLSSHSAEAQANLGDPSGNSNAPYWDAWFTQVSSGASFEWYCSPSEVLCVMKDLFQPGSVLLHAGTGNSELMFDAVDVYGKAVCMDVSSVAIEEMNAKKALKLPECSDISFALGDVLDTLLPLRDLNSGVDFDGVVDKGLMDAMMSSFDPVYQSNSDKLFTNANQVMKVGATYLCVSLAEDHLVRLFCRALYMKDEGGGWMWSSLNVRPMSSKSGSLRPFVFLLEKGAGAGEPAVKFDGCDVEGGFNAINTMIEESRRAYMQKAEKEQAGKPMSLVTLEIKPYEAEFDFDSLLSRLMDPATSPLEPFDATVKSHELVPLAFGIRKLELTVVAPTECVDDLCEDILEKEEDDVQSVDVDWARVMPIMDAGRLLKSAVAENRSKK</sequence>
<evidence type="ECO:0000256" key="1">
    <source>
        <dbReference type="ARBA" id="ARBA00007411"/>
    </source>
</evidence>
<dbReference type="InterPro" id="IPR014038">
    <property type="entry name" value="EF1B_bsu/dsu_GNE"/>
</dbReference>
<reference evidence="9" key="1">
    <citation type="submission" date="2022-07" db="EMBL/GenBank/DDBJ databases">
        <title>Genome analysis of Parmales, a sister group of diatoms, reveals the evolutionary specialization of diatoms from phago-mixotrophs to photoautotrophs.</title>
        <authorList>
            <person name="Ban H."/>
            <person name="Sato S."/>
            <person name="Yoshikawa S."/>
            <person name="Kazumasa Y."/>
            <person name="Nakamura Y."/>
            <person name="Ichinomiya M."/>
            <person name="Saitoh K."/>
            <person name="Sato N."/>
            <person name="Blanc-Mathieu R."/>
            <person name="Endo H."/>
            <person name="Kuwata A."/>
            <person name="Ogata H."/>
        </authorList>
    </citation>
    <scope>NUCLEOTIDE SEQUENCE</scope>
</reference>
<dbReference type="Gene3D" id="3.30.70.60">
    <property type="match status" value="1"/>
</dbReference>
<keyword evidence="6" id="KW-0648">Protein biosynthesis</keyword>
<keyword evidence="7" id="KW-0511">Multifunctional enzyme</keyword>
<dbReference type="InterPro" id="IPR014717">
    <property type="entry name" value="Transl_elong_EF1B/ribsomal_bS6"/>
</dbReference>
<dbReference type="InterPro" id="IPR029063">
    <property type="entry name" value="SAM-dependent_MTases_sf"/>
</dbReference>
<evidence type="ECO:0000256" key="7">
    <source>
        <dbReference type="ARBA" id="ARBA00023268"/>
    </source>
</evidence>
<dbReference type="PANTHER" id="PTHR12176">
    <property type="entry name" value="SAM-DEPENDENT METHYLTRANSFERASE SUPERFAMILY PROTEIN"/>
    <property type="match status" value="1"/>
</dbReference>
<dbReference type="SMART" id="SM00888">
    <property type="entry name" value="EF1_GNE"/>
    <property type="match status" value="1"/>
</dbReference>
<feature type="domain" description="Translation elongation factor EF1B beta/delta subunit guanine nucleotide exchange" evidence="8">
    <location>
        <begin position="275"/>
        <end position="364"/>
    </location>
</feature>
<comment type="caution">
    <text evidence="9">The sequence shown here is derived from an EMBL/GenBank/DDBJ whole genome shotgun (WGS) entry which is preliminary data.</text>
</comment>
<dbReference type="GO" id="GO:0008168">
    <property type="term" value="F:methyltransferase activity"/>
    <property type="evidence" value="ECO:0007669"/>
    <property type="project" value="UniProtKB-KW"/>
</dbReference>
<dbReference type="InterPro" id="IPR036219">
    <property type="entry name" value="eEF-1beta-like_sf"/>
</dbReference>
<dbReference type="SUPFAM" id="SSF53335">
    <property type="entry name" value="S-adenosyl-L-methionine-dependent methyltransferases"/>
    <property type="match status" value="1"/>
</dbReference>
<evidence type="ECO:0000259" key="8">
    <source>
        <dbReference type="SMART" id="SM00888"/>
    </source>
</evidence>
<evidence type="ECO:0000256" key="3">
    <source>
        <dbReference type="ARBA" id="ARBA00022603"/>
    </source>
</evidence>
<gene>
    <name evidence="9" type="ORF">TrRE_jg13025</name>
</gene>
<dbReference type="Gene3D" id="3.40.50.150">
    <property type="entry name" value="Vaccinia Virus protein VP39"/>
    <property type="match status" value="1"/>
</dbReference>
<dbReference type="GO" id="GO:0032259">
    <property type="term" value="P:methylation"/>
    <property type="evidence" value="ECO:0007669"/>
    <property type="project" value="UniProtKB-KW"/>
</dbReference>
<keyword evidence="10" id="KW-1185">Reference proteome</keyword>
<proteinExistence type="inferred from homology"/>
<comment type="similarity">
    <text evidence="1">Belongs to the EF-1-beta/EF-1-delta family.</text>
</comment>
<dbReference type="InterPro" id="IPR051419">
    <property type="entry name" value="Lys/N-term_MeTrsfase_sf"/>
</dbReference>
<dbReference type="GO" id="GO:0003746">
    <property type="term" value="F:translation elongation factor activity"/>
    <property type="evidence" value="ECO:0007669"/>
    <property type="project" value="UniProtKB-KW"/>
</dbReference>
<dbReference type="AlphaFoldDB" id="A0A9W7A725"/>
<dbReference type="PANTHER" id="PTHR12176:SF78">
    <property type="entry name" value="EEF1A LYSINE AND N-TERMINAL METHYLTRANSFERASE"/>
    <property type="match status" value="1"/>
</dbReference>
<dbReference type="Proteomes" id="UP001165082">
    <property type="component" value="Unassembled WGS sequence"/>
</dbReference>
<keyword evidence="5" id="KW-0251">Elongation factor</keyword>